<feature type="compositionally biased region" description="Acidic residues" evidence="2">
    <location>
        <begin position="41"/>
        <end position="53"/>
    </location>
</feature>
<dbReference type="InterPro" id="IPR008979">
    <property type="entry name" value="Galactose-bd-like_sf"/>
</dbReference>
<feature type="chain" id="PRO_5030942075" description="CEMIP beta-helix domain-containing protein" evidence="3">
    <location>
        <begin position="29"/>
        <end position="1656"/>
    </location>
</feature>
<evidence type="ECO:0000256" key="2">
    <source>
        <dbReference type="SAM" id="MobiDB-lite"/>
    </source>
</evidence>
<gene>
    <name evidence="5" type="ORF">OAUR00152_LOCUS9262</name>
</gene>
<dbReference type="SUPFAM" id="SSF49785">
    <property type="entry name" value="Galactose-binding domain-like"/>
    <property type="match status" value="1"/>
</dbReference>
<feature type="region of interest" description="Disordered" evidence="2">
    <location>
        <begin position="41"/>
        <end position="61"/>
    </location>
</feature>
<dbReference type="PANTHER" id="PTHR46769">
    <property type="entry name" value="POLYCYSTIC KIDNEY AND HEPATIC DISEASE 1 (AUTOSOMAL RECESSIVE)-LIKE 1"/>
    <property type="match status" value="1"/>
</dbReference>
<evidence type="ECO:0000256" key="3">
    <source>
        <dbReference type="SAM" id="SignalP"/>
    </source>
</evidence>
<dbReference type="EMBL" id="HBKQ01013446">
    <property type="protein sequence ID" value="CAE2223377.1"/>
    <property type="molecule type" value="Transcribed_RNA"/>
</dbReference>
<keyword evidence="1 3" id="KW-0732">Signal</keyword>
<dbReference type="PANTHER" id="PTHR46769:SF2">
    <property type="entry name" value="FIBROCYSTIN-L ISOFORM 2 PRECURSOR-RELATED"/>
    <property type="match status" value="1"/>
</dbReference>
<feature type="domain" description="CEMIP beta-helix" evidence="4">
    <location>
        <begin position="708"/>
        <end position="897"/>
    </location>
</feature>
<evidence type="ECO:0000313" key="5">
    <source>
        <dbReference type="EMBL" id="CAE2223377.1"/>
    </source>
</evidence>
<feature type="signal peptide" evidence="3">
    <location>
        <begin position="1"/>
        <end position="28"/>
    </location>
</feature>
<dbReference type="InterPro" id="IPR052387">
    <property type="entry name" value="Fibrocystin"/>
</dbReference>
<dbReference type="InterPro" id="IPR055401">
    <property type="entry name" value="CEMIP_beta-hel_dom"/>
</dbReference>
<evidence type="ECO:0000256" key="1">
    <source>
        <dbReference type="ARBA" id="ARBA00022729"/>
    </source>
</evidence>
<sequence length="1656" mass="175237">MIFRAATAATAAAASSSLLFGAASLAGGRLLVVSAMPGMDSDEGMGGDGDGDGMADHGGEHDHSNFVPLSCNDHLSMAPCASWSSMSFDLSSEVIVPCGQCVTMDGWSGGGSGGGGGDLALPGGLNVIGKLHFPPGDLITITTPHVFVQGELSIDTPDGTVPSPTNKGVEFVLTGTDHVMLVPEGENAPRCPEGMGCDVSKKPVVVAGGRLNVRGVDESCPSWVRLADVVRATPVEDDSSDIAPPAPRDAPCAAGLLDEDFEGGTDDAWGGNSASFAVETDPLDGNKFLRVSGRSSGFHGPAVRVDFGCAVPDEAYLLSYRFRLSKPDGTPTTMETSGGSHIPYINLLRKDVSGAGGDNDWITDPTPRGGCGPLEDDVWHGVSTTLHIEAGWVDPSTTSELIMYLNALDGDAVVDIDDVKLELRPASAFPSDPVDSCAHLLRNSAFDAAHGHAYPFAVEGGILSTSALASASASALTYASWTARQSKYNALVYPVSVPCLAYQDGAAYEFKASYRVHTPTPRRIEAQLRIQRDDGSTDYVPITGPANSACPASVDGTWAHCEQAYIFRSEDFSDDASSAVKVDLYVTVPNDDSSAVDLADVSFDYFPEATAAVGLIPDDGPGVASCWGVGAEILVTSHTIRWDGARTATVTHVDPIAGTLTLSDPVPAPVTLADDPHAGAEIALLSRNVRFAAADDDSDHPIADGHGHGGHLIVYHTPAPQVQLLRGAAMIGFGQQGKMGRYPIHFHMCNSVMGSVVDKNVVRDSNQRCIVMHNTDMLTVSDNVAFNTAGHCYILEDGGETKNVVRRNLGATTRAVQTLISDAESDNLPATFWLLNPDNDFVSNVAAGSAFSGYWFEVNARVRGSSRDLHPSDYYPREQPLKLFLDNVAHSNRHNGMQTYPQSGYRPPTTVTFQNFKAYKNGNAGVFFHAGGRLALDGGYFADNKIGVDIDADHSDIISNSKIIGVSEDYARLTERMGAFAYAYPPRSHCAESGMGSGQTGIRLDAYYKGGASSTGTHVSNVEFSGFAGPDACPGSVLFDADNSYPEFFDPRNILEGLTFSDATAPKKVDLSAALAKGITDVAIYDKDGSLMDGPPNSFVVSDTPAMTADPRCVSIPDSSAAHCPGVCLRSVRVAIPYDSDLYTTIDITGTNELGQAIAPHSVNFYDLAEQAAEQRFGTGPAKFGSHRSFFVSLPAGGSYRATFSLNGGGDSFWPKYADVSYEDAPGGCGPDFAAFVLDESAPPSAESSCEQLIVNGDAGDGTAGGWDYMSYGPVEAVAPGADGTGFALLSDRTTEHTGSYIGMAQHLDTRCFTLGAKYHFTAKVKLTNSDGSLFECIPGSYNGAQKCPSATLRPCNGMTDLTCSWPKAGYMITGDQEWNVMEGILEVDEYIANAGTISVYVNGGESNVNILMDDVSMVPYTEPPTDAPTDVPTMAPIETPQEGLADFHHTNADYTDGTVSFGSTPDEDTVLLFSESAQDATVMSKDPHSPDENGEIELTVQIKNRVIYGTNYQAALALFFAKPTATLAEMTSNDNGYGNFEKEVVATIRDKLYPSINHVWTYTHYMLADGSGTTSVYKGAGFQNLSGFLKLKRDATGFITGSVSADGVTWYTGGAKELPDAYKSGPLKVGIRIKKEWKSEYQVEVAPQVTSGGVS</sequence>
<reference evidence="5" key="1">
    <citation type="submission" date="2021-01" db="EMBL/GenBank/DDBJ databases">
        <authorList>
            <person name="Corre E."/>
            <person name="Pelletier E."/>
            <person name="Niang G."/>
            <person name="Scheremetjew M."/>
            <person name="Finn R."/>
            <person name="Kale V."/>
            <person name="Holt S."/>
            <person name="Cochrane G."/>
            <person name="Meng A."/>
            <person name="Brown T."/>
            <person name="Cohen L."/>
        </authorList>
    </citation>
    <scope>NUCLEOTIDE SEQUENCE</scope>
    <source>
        <strain evidence="5">Isolate 1302-5</strain>
    </source>
</reference>
<organism evidence="5">
    <name type="scientific">Odontella aurita</name>
    <dbReference type="NCBI Taxonomy" id="265563"/>
    <lineage>
        <taxon>Eukaryota</taxon>
        <taxon>Sar</taxon>
        <taxon>Stramenopiles</taxon>
        <taxon>Ochrophyta</taxon>
        <taxon>Bacillariophyta</taxon>
        <taxon>Mediophyceae</taxon>
        <taxon>Biddulphiophycidae</taxon>
        <taxon>Eupodiscales</taxon>
        <taxon>Odontellaceae</taxon>
        <taxon>Odontella</taxon>
    </lineage>
</organism>
<dbReference type="InterPro" id="IPR011050">
    <property type="entry name" value="Pectin_lyase_fold/virulence"/>
</dbReference>
<proteinExistence type="predicted"/>
<name>A0A7S4MI48_9STRA</name>
<accession>A0A7S4MI48</accession>
<protein>
    <recommendedName>
        <fullName evidence="4">CEMIP beta-helix domain-containing protein</fullName>
    </recommendedName>
</protein>
<evidence type="ECO:0000259" key="4">
    <source>
        <dbReference type="Pfam" id="PF24606"/>
    </source>
</evidence>
<dbReference type="Pfam" id="PF24606">
    <property type="entry name" value="CEMIP_beta-hel"/>
    <property type="match status" value="1"/>
</dbReference>
<dbReference type="SUPFAM" id="SSF51126">
    <property type="entry name" value="Pectin lyase-like"/>
    <property type="match status" value="1"/>
</dbReference>
<dbReference type="Gene3D" id="2.60.120.260">
    <property type="entry name" value="Galactose-binding domain-like"/>
    <property type="match status" value="3"/>
</dbReference>